<evidence type="ECO:0000259" key="1">
    <source>
        <dbReference type="PROSITE" id="PS50943"/>
    </source>
</evidence>
<comment type="caution">
    <text evidence="3">The sequence shown here is derived from an EMBL/GenBank/DDBJ whole genome shotgun (WGS) entry which is preliminary data.</text>
</comment>
<dbReference type="Gene3D" id="1.10.260.40">
    <property type="entry name" value="lambda repressor-like DNA-binding domains"/>
    <property type="match status" value="1"/>
</dbReference>
<organism evidence="3 4">
    <name type="scientific">Streptomyces filamentosus</name>
    <name type="common">Streptomyces roseosporus</name>
    <dbReference type="NCBI Taxonomy" id="67294"/>
    <lineage>
        <taxon>Bacteria</taxon>
        <taxon>Bacillati</taxon>
        <taxon>Actinomycetota</taxon>
        <taxon>Actinomycetes</taxon>
        <taxon>Kitasatosporales</taxon>
        <taxon>Streptomycetaceae</taxon>
        <taxon>Streptomyces</taxon>
    </lineage>
</organism>
<reference evidence="3" key="2">
    <citation type="submission" date="2020-09" db="EMBL/GenBank/DDBJ databases">
        <authorList>
            <person name="Sun Q."/>
            <person name="Ohkuma M."/>
        </authorList>
    </citation>
    <scope>NUCLEOTIDE SEQUENCE</scope>
    <source>
        <strain evidence="3">JCM 4122</strain>
    </source>
</reference>
<dbReference type="Proteomes" id="UP000632849">
    <property type="component" value="Unassembled WGS sequence"/>
</dbReference>
<dbReference type="CDD" id="cd00093">
    <property type="entry name" value="HTH_XRE"/>
    <property type="match status" value="1"/>
</dbReference>
<feature type="domain" description="HTH cro/C1-type" evidence="1">
    <location>
        <begin position="15"/>
        <end position="48"/>
    </location>
</feature>
<accession>A0A919BZ92</accession>
<protein>
    <recommendedName>
        <fullName evidence="1">HTH cro/C1-type domain-containing protein</fullName>
    </recommendedName>
</protein>
<dbReference type="GO" id="GO:0003677">
    <property type="term" value="F:DNA binding"/>
    <property type="evidence" value="ECO:0007669"/>
    <property type="project" value="InterPro"/>
</dbReference>
<name>A0A919BZ92_STRFL</name>
<evidence type="ECO:0000313" key="4">
    <source>
        <dbReference type="Proteomes" id="UP000632849"/>
    </source>
</evidence>
<dbReference type="Pfam" id="PF13560">
    <property type="entry name" value="HTH_31"/>
    <property type="match status" value="1"/>
</dbReference>
<sequence length="80" mass="8844">MHQPPATLPVDGPELRKRRMAAGLEIDDLATAAGISRSYLSHLETGSRTQMRPARYKRLFDALSAAERAQTNPHGDTDKE</sequence>
<reference evidence="3" key="1">
    <citation type="journal article" date="2014" name="Int. J. Syst. Evol. Microbiol.">
        <title>Complete genome sequence of Corynebacterium casei LMG S-19264T (=DSM 44701T), isolated from a smear-ripened cheese.</title>
        <authorList>
            <consortium name="US DOE Joint Genome Institute (JGI-PGF)"/>
            <person name="Walter F."/>
            <person name="Albersmeier A."/>
            <person name="Kalinowski J."/>
            <person name="Ruckert C."/>
        </authorList>
    </citation>
    <scope>NUCLEOTIDE SEQUENCE</scope>
    <source>
        <strain evidence="3">JCM 4122</strain>
    </source>
</reference>
<dbReference type="SUPFAM" id="SSF47413">
    <property type="entry name" value="lambda repressor-like DNA-binding domains"/>
    <property type="match status" value="1"/>
</dbReference>
<dbReference type="AlphaFoldDB" id="A0A919BZ92"/>
<dbReference type="SMART" id="SM00530">
    <property type="entry name" value="HTH_XRE"/>
    <property type="match status" value="1"/>
</dbReference>
<keyword evidence="4" id="KW-1185">Reference proteome</keyword>
<dbReference type="EMBL" id="BNBE01000005">
    <property type="protein sequence ID" value="GHG30943.1"/>
    <property type="molecule type" value="Genomic_DNA"/>
</dbReference>
<dbReference type="InterPro" id="IPR001387">
    <property type="entry name" value="Cro/C1-type_HTH"/>
</dbReference>
<proteinExistence type="predicted"/>
<gene>
    <name evidence="2" type="ORF">GCM10017667_80610</name>
    <name evidence="3" type="ORF">GCM10017667_82310</name>
</gene>
<dbReference type="InterPro" id="IPR010982">
    <property type="entry name" value="Lambda_DNA-bd_dom_sf"/>
</dbReference>
<dbReference type="RefSeq" id="WP_190045078.1">
    <property type="nucleotide sequence ID" value="NZ_BNBE01000005.1"/>
</dbReference>
<dbReference type="EMBL" id="BNBE01000005">
    <property type="protein sequence ID" value="GHG31933.1"/>
    <property type="molecule type" value="Genomic_DNA"/>
</dbReference>
<evidence type="ECO:0000313" key="2">
    <source>
        <dbReference type="EMBL" id="GHG30943.1"/>
    </source>
</evidence>
<evidence type="ECO:0000313" key="3">
    <source>
        <dbReference type="EMBL" id="GHG31933.1"/>
    </source>
</evidence>
<dbReference type="PROSITE" id="PS50943">
    <property type="entry name" value="HTH_CROC1"/>
    <property type="match status" value="1"/>
</dbReference>